<accession>A0ABT5V9H7</accession>
<dbReference type="SUPFAM" id="SSF56024">
    <property type="entry name" value="Phospholipase D/nuclease"/>
    <property type="match status" value="2"/>
</dbReference>
<evidence type="ECO:0000256" key="3">
    <source>
        <dbReference type="ARBA" id="ARBA00012027"/>
    </source>
</evidence>
<evidence type="ECO:0000256" key="1">
    <source>
        <dbReference type="ARBA" id="ARBA00000798"/>
    </source>
</evidence>
<dbReference type="Pfam" id="PF13091">
    <property type="entry name" value="PLDc_2"/>
    <property type="match status" value="1"/>
</dbReference>
<comment type="caution">
    <text evidence="8">The sequence shown here is derived from an EMBL/GenBank/DDBJ whole genome shotgun (WGS) entry which is preliminary data.</text>
</comment>
<dbReference type="PANTHER" id="PTHR43856">
    <property type="entry name" value="CARDIOLIPIN HYDROLASE"/>
    <property type="match status" value="1"/>
</dbReference>
<gene>
    <name evidence="8" type="ORF">N7Z68_01730</name>
</gene>
<keyword evidence="6" id="KW-0443">Lipid metabolism</keyword>
<keyword evidence="5" id="KW-0442">Lipid degradation</keyword>
<dbReference type="Gene3D" id="3.30.870.10">
    <property type="entry name" value="Endonuclease Chain A"/>
    <property type="match status" value="2"/>
</dbReference>
<comment type="similarity">
    <text evidence="2">Belongs to the phospholipase D family.</text>
</comment>
<dbReference type="PROSITE" id="PS50035">
    <property type="entry name" value="PLD"/>
    <property type="match status" value="1"/>
</dbReference>
<organism evidence="8 9">
    <name type="scientific">Alkalihalobacterium chitinilyticum</name>
    <dbReference type="NCBI Taxonomy" id="2980103"/>
    <lineage>
        <taxon>Bacteria</taxon>
        <taxon>Bacillati</taxon>
        <taxon>Bacillota</taxon>
        <taxon>Bacilli</taxon>
        <taxon>Bacillales</taxon>
        <taxon>Bacillaceae</taxon>
        <taxon>Alkalihalobacterium</taxon>
    </lineage>
</organism>
<evidence type="ECO:0000256" key="6">
    <source>
        <dbReference type="ARBA" id="ARBA00023098"/>
    </source>
</evidence>
<evidence type="ECO:0000313" key="8">
    <source>
        <dbReference type="EMBL" id="MDE5412105.1"/>
    </source>
</evidence>
<dbReference type="EC" id="3.1.4.4" evidence="3"/>
<keyword evidence="9" id="KW-1185">Reference proteome</keyword>
<dbReference type="EMBL" id="JAOTPO010000001">
    <property type="protein sequence ID" value="MDE5412105.1"/>
    <property type="molecule type" value="Genomic_DNA"/>
</dbReference>
<evidence type="ECO:0000256" key="5">
    <source>
        <dbReference type="ARBA" id="ARBA00022963"/>
    </source>
</evidence>
<dbReference type="InterPro" id="IPR001736">
    <property type="entry name" value="PLipase_D/transphosphatidylase"/>
</dbReference>
<evidence type="ECO:0000259" key="7">
    <source>
        <dbReference type="PROSITE" id="PS50035"/>
    </source>
</evidence>
<reference evidence="8" key="1">
    <citation type="submission" date="2024-05" db="EMBL/GenBank/DDBJ databases">
        <title>Alkalihalobacillus sp. strain MEB203 novel alkaliphilic bacterium from Lonar Lake, India.</title>
        <authorList>
            <person name="Joshi A."/>
            <person name="Thite S."/>
            <person name="Mengade P."/>
        </authorList>
    </citation>
    <scope>NUCLEOTIDE SEQUENCE</scope>
    <source>
        <strain evidence="8">MEB 203</strain>
    </source>
</reference>
<keyword evidence="4" id="KW-0378">Hydrolase</keyword>
<dbReference type="CDD" id="cd09130">
    <property type="entry name" value="PLDc_unchar2_2"/>
    <property type="match status" value="1"/>
</dbReference>
<feature type="domain" description="PLD phosphodiesterase" evidence="7">
    <location>
        <begin position="372"/>
        <end position="402"/>
    </location>
</feature>
<evidence type="ECO:0000256" key="4">
    <source>
        <dbReference type="ARBA" id="ARBA00022801"/>
    </source>
</evidence>
<proteinExistence type="inferred from homology"/>
<dbReference type="CDD" id="cd09129">
    <property type="entry name" value="PLDc_unchar2_1"/>
    <property type="match status" value="1"/>
</dbReference>
<dbReference type="InterPro" id="IPR025202">
    <property type="entry name" value="PLD-like_dom"/>
</dbReference>
<dbReference type="InterPro" id="IPR051406">
    <property type="entry name" value="PLD_domain"/>
</dbReference>
<dbReference type="RefSeq" id="WP_275116726.1">
    <property type="nucleotide sequence ID" value="NZ_JAOTPO010000001.1"/>
</dbReference>
<evidence type="ECO:0000313" key="9">
    <source>
        <dbReference type="Proteomes" id="UP001148125"/>
    </source>
</evidence>
<evidence type="ECO:0000256" key="2">
    <source>
        <dbReference type="ARBA" id="ARBA00008664"/>
    </source>
</evidence>
<dbReference type="Proteomes" id="UP001148125">
    <property type="component" value="Unassembled WGS sequence"/>
</dbReference>
<comment type="catalytic activity">
    <reaction evidence="1">
        <text>a 1,2-diacyl-sn-glycero-3-phosphocholine + H2O = a 1,2-diacyl-sn-glycero-3-phosphate + choline + H(+)</text>
        <dbReference type="Rhea" id="RHEA:14445"/>
        <dbReference type="ChEBI" id="CHEBI:15354"/>
        <dbReference type="ChEBI" id="CHEBI:15377"/>
        <dbReference type="ChEBI" id="CHEBI:15378"/>
        <dbReference type="ChEBI" id="CHEBI:57643"/>
        <dbReference type="ChEBI" id="CHEBI:58608"/>
        <dbReference type="EC" id="3.1.4.4"/>
    </reaction>
</comment>
<dbReference type="PANTHER" id="PTHR43856:SF1">
    <property type="entry name" value="MITOCHONDRIAL CARDIOLIPIN HYDROLASE"/>
    <property type="match status" value="1"/>
</dbReference>
<name>A0ABT5V9H7_9BACI</name>
<protein>
    <recommendedName>
        <fullName evidence="3">phospholipase D</fullName>
        <ecNumber evidence="3">3.1.4.4</ecNumber>
    </recommendedName>
</protein>
<sequence length="471" mass="54005">MKKIILSALLVFVVFIAGYTLYGLFKPIPMGLSYEGEMHRVANVEFLYDLTFEQDNEIVQKRQIVERVKSMIKEAEEFIVFDMFLFNDKYDEDKDYPEITDEITKALLEKKDQAPNIEITFITDEINTTYRSHPSKHLKTLQENGVDVIITNLTPLRDSNPIYSGFWRAFLKTFEREGEGWITNPFSEDAPKVTLGSYLKMLNLKGNHRKVIGTDKEVMVTSANLHDASGFHSNIAFVVSGNIINDFLASEQAVANFSSSKQLPSYDDFEVEKGDIRVQLLTEGQTREHLIEEINRTNHGDVIHVGMFNLSESKVVSGLISAANRGVRVNLILDPNEEIFGNENIGIPNRPVAADIEEYGNENIQIRWYNTHDEQYHSKLILIERQENSTIIGGSANFTRRNLDDFNLDTSLRIVAPKDSEIMTVVSNYFTTLWNNEDGTFTVHSNEYLEDFPYYKRLLFRIQKNTGLTTF</sequence>